<accession>A0A0J8D662</accession>
<dbReference type="EMBL" id="LFVU01000027">
    <property type="protein sequence ID" value="KMT21342.1"/>
    <property type="molecule type" value="Genomic_DNA"/>
</dbReference>
<feature type="transmembrane region" description="Helical" evidence="1">
    <location>
        <begin position="33"/>
        <end position="54"/>
    </location>
</feature>
<dbReference type="Pfam" id="PF06686">
    <property type="entry name" value="SpoIIIAC"/>
    <property type="match status" value="2"/>
</dbReference>
<feature type="transmembrane region" description="Helical" evidence="1">
    <location>
        <begin position="106"/>
        <end position="127"/>
    </location>
</feature>
<dbReference type="OrthoDB" id="1682150at2"/>
<dbReference type="Proteomes" id="UP000036756">
    <property type="component" value="Unassembled WGS sequence"/>
</dbReference>
<keyword evidence="1" id="KW-1133">Transmembrane helix</keyword>
<feature type="transmembrane region" description="Helical" evidence="1">
    <location>
        <begin position="66"/>
        <end position="85"/>
    </location>
</feature>
<sequence>MEIAQIVVIGLIATVIVVFLKDQKPEIALQLSLAAGIVIFLFMITRLTVVVQAIQEIALKVNIDITYLNIVLKIIGVAYLASFGVEICKDAGQSSIASKIEFAGKIIIISLAIPILMAVMDLVMKIMP</sequence>
<dbReference type="RefSeq" id="WP_048570785.1">
    <property type="nucleotide sequence ID" value="NZ_LFVU01000027.1"/>
</dbReference>
<dbReference type="PATRIC" id="fig|1121307.3.peg.959"/>
<feature type="transmembrane region" description="Helical" evidence="1">
    <location>
        <begin position="6"/>
        <end position="21"/>
    </location>
</feature>
<gene>
    <name evidence="2" type="primary">spoIIIAD</name>
    <name evidence="2" type="ORF">CLCY_2c01020</name>
</gene>
<comment type="caution">
    <text evidence="2">The sequence shown here is derived from an EMBL/GenBank/DDBJ whole genome shotgun (WGS) entry which is preliminary data.</text>
</comment>
<dbReference type="InterPro" id="IPR014211">
    <property type="entry name" value="Spore_III_AD"/>
</dbReference>
<keyword evidence="3" id="KW-1185">Reference proteome</keyword>
<protein>
    <submittedName>
        <fullName evidence="2">Stage III sporulation protein AD</fullName>
    </submittedName>
</protein>
<keyword evidence="1" id="KW-0472">Membrane</keyword>
<keyword evidence="1" id="KW-0812">Transmembrane</keyword>
<dbReference type="NCBIfam" id="TIGR02849">
    <property type="entry name" value="spore_III_AD"/>
    <property type="match status" value="1"/>
</dbReference>
<evidence type="ECO:0000313" key="3">
    <source>
        <dbReference type="Proteomes" id="UP000036756"/>
    </source>
</evidence>
<evidence type="ECO:0000256" key="1">
    <source>
        <dbReference type="SAM" id="Phobius"/>
    </source>
</evidence>
<reference evidence="2 3" key="1">
    <citation type="submission" date="2015-06" db="EMBL/GenBank/DDBJ databases">
        <title>Draft genome sequence of the purine-degrading Clostridium cylindrosporum HC-1 (DSM 605).</title>
        <authorList>
            <person name="Poehlein A."/>
            <person name="Schiel-Bengelsdorf B."/>
            <person name="Bengelsdorf F."/>
            <person name="Daniel R."/>
            <person name="Duerre P."/>
        </authorList>
    </citation>
    <scope>NUCLEOTIDE SEQUENCE [LARGE SCALE GENOMIC DNA]</scope>
    <source>
        <strain evidence="2 3">DSM 605</strain>
    </source>
</reference>
<dbReference type="InterPro" id="IPR025664">
    <property type="entry name" value="Spore_III_AC/AD"/>
</dbReference>
<organism evidence="2 3">
    <name type="scientific">Clostridium cylindrosporum DSM 605</name>
    <dbReference type="NCBI Taxonomy" id="1121307"/>
    <lineage>
        <taxon>Bacteria</taxon>
        <taxon>Bacillati</taxon>
        <taxon>Bacillota</taxon>
        <taxon>Clostridia</taxon>
        <taxon>Eubacteriales</taxon>
        <taxon>Clostridiaceae</taxon>
        <taxon>Clostridium</taxon>
    </lineage>
</organism>
<evidence type="ECO:0000313" key="2">
    <source>
        <dbReference type="EMBL" id="KMT21342.1"/>
    </source>
</evidence>
<dbReference type="STRING" id="1121307.CLCY_2c01020"/>
<proteinExistence type="predicted"/>
<dbReference type="AlphaFoldDB" id="A0A0J8D662"/>
<name>A0A0J8D662_CLOCY</name>